<sequence>VTHIGGETGFNQFQIDGLSPFTLTSEAVTPR</sequence>
<organism evidence="1 2">
    <name type="scientific">Scyliorhinus torazame</name>
    <name type="common">Cloudy catshark</name>
    <name type="synonym">Catulus torazame</name>
    <dbReference type="NCBI Taxonomy" id="75743"/>
    <lineage>
        <taxon>Eukaryota</taxon>
        <taxon>Metazoa</taxon>
        <taxon>Chordata</taxon>
        <taxon>Craniata</taxon>
        <taxon>Vertebrata</taxon>
        <taxon>Chondrichthyes</taxon>
        <taxon>Elasmobranchii</taxon>
        <taxon>Galeomorphii</taxon>
        <taxon>Galeoidea</taxon>
        <taxon>Carcharhiniformes</taxon>
        <taxon>Scyliorhinidae</taxon>
        <taxon>Scyliorhinus</taxon>
    </lineage>
</organism>
<dbReference type="Proteomes" id="UP000288216">
    <property type="component" value="Unassembled WGS sequence"/>
</dbReference>
<keyword evidence="2" id="KW-1185">Reference proteome</keyword>
<feature type="non-terminal residue" evidence="1">
    <location>
        <position position="1"/>
    </location>
</feature>
<protein>
    <submittedName>
        <fullName evidence="1">Uncharacterized protein</fullName>
    </submittedName>
</protein>
<comment type="caution">
    <text evidence="1">The sequence shown here is derived from an EMBL/GenBank/DDBJ whole genome shotgun (WGS) entry which is preliminary data.</text>
</comment>
<gene>
    <name evidence="1" type="ORF">scyTo_0017542</name>
</gene>
<evidence type="ECO:0000313" key="2">
    <source>
        <dbReference type="Proteomes" id="UP000288216"/>
    </source>
</evidence>
<name>A0A401PVA6_SCYTO</name>
<dbReference type="AlphaFoldDB" id="A0A401PVA6"/>
<proteinExistence type="predicted"/>
<dbReference type="EMBL" id="BFAA01011498">
    <property type="protein sequence ID" value="GCB77066.1"/>
    <property type="molecule type" value="Genomic_DNA"/>
</dbReference>
<evidence type="ECO:0000313" key="1">
    <source>
        <dbReference type="EMBL" id="GCB77066.1"/>
    </source>
</evidence>
<reference evidence="1 2" key="1">
    <citation type="journal article" date="2018" name="Nat. Ecol. Evol.">
        <title>Shark genomes provide insights into elasmobranch evolution and the origin of vertebrates.</title>
        <authorList>
            <person name="Hara Y"/>
            <person name="Yamaguchi K"/>
            <person name="Onimaru K"/>
            <person name="Kadota M"/>
            <person name="Koyanagi M"/>
            <person name="Keeley SD"/>
            <person name="Tatsumi K"/>
            <person name="Tanaka K"/>
            <person name="Motone F"/>
            <person name="Kageyama Y"/>
            <person name="Nozu R"/>
            <person name="Adachi N"/>
            <person name="Nishimura O"/>
            <person name="Nakagawa R"/>
            <person name="Tanegashima C"/>
            <person name="Kiyatake I"/>
            <person name="Matsumoto R"/>
            <person name="Murakumo K"/>
            <person name="Nishida K"/>
            <person name="Terakita A"/>
            <person name="Kuratani S"/>
            <person name="Sato K"/>
            <person name="Hyodo S Kuraku.S."/>
        </authorList>
    </citation>
    <scope>NUCLEOTIDE SEQUENCE [LARGE SCALE GENOMIC DNA]</scope>
</reference>
<accession>A0A401PVA6</accession>